<comment type="similarity">
    <text evidence="4">Belongs to the peptidase S1 family. CLIP subfamily.</text>
</comment>
<evidence type="ECO:0000256" key="6">
    <source>
        <dbReference type="ARBA" id="ARBA00038868"/>
    </source>
</evidence>
<evidence type="ECO:0000256" key="7">
    <source>
        <dbReference type="SAM" id="SignalP"/>
    </source>
</evidence>
<dbReference type="EMBL" id="RJVU01053127">
    <property type="protein sequence ID" value="ROL40827.1"/>
    <property type="molecule type" value="Genomic_DNA"/>
</dbReference>
<dbReference type="InterPro" id="IPR018114">
    <property type="entry name" value="TRYPSIN_HIS"/>
</dbReference>
<dbReference type="PROSITE" id="PS50240">
    <property type="entry name" value="TRYPSIN_DOM"/>
    <property type="match status" value="1"/>
</dbReference>
<dbReference type="PANTHER" id="PTHR24271:SF87">
    <property type="entry name" value="ARGININE ESTERASE-LIKE-RELATED"/>
    <property type="match status" value="1"/>
</dbReference>
<evidence type="ECO:0000256" key="3">
    <source>
        <dbReference type="ARBA" id="ARBA00023157"/>
    </source>
</evidence>
<keyword evidence="10" id="KW-1185">Reference proteome</keyword>
<evidence type="ECO:0000259" key="8">
    <source>
        <dbReference type="PROSITE" id="PS50240"/>
    </source>
</evidence>
<dbReference type="Proteomes" id="UP000281406">
    <property type="component" value="Unassembled WGS sequence"/>
</dbReference>
<evidence type="ECO:0000256" key="1">
    <source>
        <dbReference type="ARBA" id="ARBA00004239"/>
    </source>
</evidence>
<dbReference type="InterPro" id="IPR001314">
    <property type="entry name" value="Peptidase_S1A"/>
</dbReference>
<gene>
    <name evidence="9" type="ORF">DPX16_9821</name>
</gene>
<dbReference type="Gene3D" id="2.40.10.10">
    <property type="entry name" value="Trypsin-like serine proteases"/>
    <property type="match status" value="2"/>
</dbReference>
<organism evidence="9 10">
    <name type="scientific">Anabarilius grahami</name>
    <name type="common">Kanglang fish</name>
    <name type="synonym">Barilius grahami</name>
    <dbReference type="NCBI Taxonomy" id="495550"/>
    <lineage>
        <taxon>Eukaryota</taxon>
        <taxon>Metazoa</taxon>
        <taxon>Chordata</taxon>
        <taxon>Craniata</taxon>
        <taxon>Vertebrata</taxon>
        <taxon>Euteleostomi</taxon>
        <taxon>Actinopterygii</taxon>
        <taxon>Neopterygii</taxon>
        <taxon>Teleostei</taxon>
        <taxon>Ostariophysi</taxon>
        <taxon>Cypriniformes</taxon>
        <taxon>Xenocyprididae</taxon>
        <taxon>Xenocypridinae</taxon>
        <taxon>Xenocypridinae incertae sedis</taxon>
        <taxon>Anabarilius</taxon>
    </lineage>
</organism>
<evidence type="ECO:0000256" key="5">
    <source>
        <dbReference type="ARBA" id="ARBA00036320"/>
    </source>
</evidence>
<dbReference type="InterPro" id="IPR009003">
    <property type="entry name" value="Peptidase_S1_PA"/>
</dbReference>
<feature type="domain" description="Peptidase S1" evidence="8">
    <location>
        <begin position="27"/>
        <end position="341"/>
    </location>
</feature>
<proteinExistence type="inferred from homology"/>
<dbReference type="InterPro" id="IPR043504">
    <property type="entry name" value="Peptidase_S1_PA_chymotrypsin"/>
</dbReference>
<dbReference type="GO" id="GO:0004252">
    <property type="term" value="F:serine-type endopeptidase activity"/>
    <property type="evidence" value="ECO:0007669"/>
    <property type="project" value="UniProtKB-EC"/>
</dbReference>
<protein>
    <recommendedName>
        <fullName evidence="6">trypsin</fullName>
        <ecNumber evidence="6">3.4.21.4</ecNumber>
    </recommendedName>
</protein>
<evidence type="ECO:0000256" key="4">
    <source>
        <dbReference type="ARBA" id="ARBA00024195"/>
    </source>
</evidence>
<dbReference type="SMART" id="SM00020">
    <property type="entry name" value="Tryp_SPc"/>
    <property type="match status" value="1"/>
</dbReference>
<dbReference type="CDD" id="cd00190">
    <property type="entry name" value="Tryp_SPc"/>
    <property type="match status" value="1"/>
</dbReference>
<evidence type="ECO:0000313" key="9">
    <source>
        <dbReference type="EMBL" id="ROL40827.1"/>
    </source>
</evidence>
<dbReference type="PROSITE" id="PS00134">
    <property type="entry name" value="TRYPSIN_HIS"/>
    <property type="match status" value="1"/>
</dbReference>
<dbReference type="InterPro" id="IPR001254">
    <property type="entry name" value="Trypsin_dom"/>
</dbReference>
<accession>A0A3N0Y3R6</accession>
<sequence>MTIIISLLLLASLLPHLTFTARVNVGIVNGREAKPHSRPYMVSLQKNREHICGGFLISDQLVLTAAHCRNGKEILTVVVGAHDLRNSKSSDRIDVLSYKPHPDYIFNPYRNDIMLLKLQEKVELNNVKWISLPKKGEDMGTNTVCSVAGWGGQTINGLPTNRLMEANVYIMNNKECSNRWGTRVAVKFYHIHPAFESESLLNDIMLLQLHIKVKKSKKVNWISIPKKDKDIKANAKCSVAGWGKKNTSGTASAKLMEVDVTIIDKKACQKYWRKTYSTSRMVCAGGRGGFCQGDSGGPLVCNKVAVGVVSFNEKNNCDSPTLPNVYTRISTFLPWIRCIFGGVKQELD</sequence>
<comment type="catalytic activity">
    <reaction evidence="5">
        <text>Preferential cleavage: Arg-|-Xaa, Lys-|-Xaa.</text>
        <dbReference type="EC" id="3.4.21.4"/>
    </reaction>
</comment>
<keyword evidence="2" id="KW-0865">Zymogen</keyword>
<dbReference type="AlphaFoldDB" id="A0A3N0Y3R6"/>
<evidence type="ECO:0000256" key="2">
    <source>
        <dbReference type="ARBA" id="ARBA00023145"/>
    </source>
</evidence>
<dbReference type="PANTHER" id="PTHR24271">
    <property type="entry name" value="KALLIKREIN-RELATED"/>
    <property type="match status" value="1"/>
</dbReference>
<dbReference type="FunFam" id="2.40.10.10:FF:000005">
    <property type="entry name" value="Serine protease 37"/>
    <property type="match status" value="1"/>
</dbReference>
<dbReference type="SUPFAM" id="SSF50494">
    <property type="entry name" value="Trypsin-like serine proteases"/>
    <property type="match status" value="2"/>
</dbReference>
<comment type="caution">
    <text evidence="9">The sequence shown here is derived from an EMBL/GenBank/DDBJ whole genome shotgun (WGS) entry which is preliminary data.</text>
</comment>
<keyword evidence="3" id="KW-1015">Disulfide bond</keyword>
<dbReference type="EC" id="3.4.21.4" evidence="6"/>
<dbReference type="GO" id="GO:0006508">
    <property type="term" value="P:proteolysis"/>
    <property type="evidence" value="ECO:0007669"/>
    <property type="project" value="InterPro"/>
</dbReference>
<dbReference type="Pfam" id="PF00089">
    <property type="entry name" value="Trypsin"/>
    <property type="match status" value="1"/>
</dbReference>
<comment type="subcellular location">
    <subcellularLocation>
        <location evidence="1">Secreted</location>
        <location evidence="1">Extracellular space</location>
    </subcellularLocation>
</comment>
<keyword evidence="7" id="KW-0732">Signal</keyword>
<dbReference type="PRINTS" id="PR00722">
    <property type="entry name" value="CHYMOTRYPSIN"/>
</dbReference>
<dbReference type="GO" id="GO:0005576">
    <property type="term" value="C:extracellular region"/>
    <property type="evidence" value="ECO:0007669"/>
    <property type="project" value="UniProtKB-SubCell"/>
</dbReference>
<name>A0A3N0Y3R6_ANAGA</name>
<feature type="signal peptide" evidence="7">
    <location>
        <begin position="1"/>
        <end position="20"/>
    </location>
</feature>
<evidence type="ECO:0000313" key="10">
    <source>
        <dbReference type="Proteomes" id="UP000281406"/>
    </source>
</evidence>
<dbReference type="FunFam" id="2.40.10.10:FF:000002">
    <property type="entry name" value="Transmembrane protease serine"/>
    <property type="match status" value="1"/>
</dbReference>
<dbReference type="OrthoDB" id="8440449at2759"/>
<feature type="chain" id="PRO_5018139299" description="trypsin" evidence="7">
    <location>
        <begin position="21"/>
        <end position="348"/>
    </location>
</feature>
<reference evidence="9 10" key="1">
    <citation type="submission" date="2018-10" db="EMBL/GenBank/DDBJ databases">
        <title>Genome assembly for a Yunnan-Guizhou Plateau 3E fish, Anabarilius grahami (Regan), and its evolutionary and genetic applications.</title>
        <authorList>
            <person name="Jiang W."/>
        </authorList>
    </citation>
    <scope>NUCLEOTIDE SEQUENCE [LARGE SCALE GENOMIC DNA]</scope>
    <source>
        <strain evidence="9">AG-KIZ</strain>
        <tissue evidence="9">Muscle</tissue>
    </source>
</reference>